<dbReference type="GO" id="GO:0043235">
    <property type="term" value="C:receptor complex"/>
    <property type="evidence" value="ECO:0007669"/>
    <property type="project" value="TreeGrafter"/>
</dbReference>
<dbReference type="InterPro" id="IPR001245">
    <property type="entry name" value="Ser-Thr/Tyr_kinase_cat_dom"/>
</dbReference>
<evidence type="ECO:0000313" key="4">
    <source>
        <dbReference type="Proteomes" id="UP000008743"/>
    </source>
</evidence>
<dbReference type="PANTHER" id="PTHR24416:SF611">
    <property type="entry name" value="TYROSINE-PROTEIN KINASE TRANSMEMBRANE RECEPTOR ROR"/>
    <property type="match status" value="1"/>
</dbReference>
<dbReference type="Proteomes" id="UP000008743">
    <property type="component" value="Unassembled WGS sequence"/>
</dbReference>
<proteinExistence type="predicted"/>
<dbReference type="GO" id="GO:0005524">
    <property type="term" value="F:ATP binding"/>
    <property type="evidence" value="ECO:0007669"/>
    <property type="project" value="InterPro"/>
</dbReference>
<dbReference type="InParanoid" id="A0A0D2X356"/>
<dbReference type="STRING" id="595528.A0A0D2X356"/>
<dbReference type="AlphaFoldDB" id="A0A0D2X356"/>
<organism evidence="3 4">
    <name type="scientific">Capsaspora owczarzaki (strain ATCC 30864)</name>
    <dbReference type="NCBI Taxonomy" id="595528"/>
    <lineage>
        <taxon>Eukaryota</taxon>
        <taxon>Filasterea</taxon>
        <taxon>Capsaspora</taxon>
    </lineage>
</organism>
<feature type="domain" description="Protein kinase" evidence="2">
    <location>
        <begin position="1"/>
        <end position="246"/>
    </location>
</feature>
<dbReference type="EMBL" id="KE346365">
    <property type="protein sequence ID" value="KJE93724.1"/>
    <property type="molecule type" value="Genomic_DNA"/>
</dbReference>
<dbReference type="PRINTS" id="PR00109">
    <property type="entry name" value="TYRKINASE"/>
</dbReference>
<protein>
    <recommendedName>
        <fullName evidence="2">Protein kinase domain-containing protein</fullName>
    </recommendedName>
</protein>
<name>A0A0D2X356_CAPO3</name>
<keyword evidence="4" id="KW-1185">Reference proteome</keyword>
<gene>
    <name evidence="3" type="ORF">CAOG_009773</name>
</gene>
<evidence type="ECO:0000259" key="2">
    <source>
        <dbReference type="PROSITE" id="PS50011"/>
    </source>
</evidence>
<dbReference type="SUPFAM" id="SSF56112">
    <property type="entry name" value="Protein kinase-like (PK-like)"/>
    <property type="match status" value="1"/>
</dbReference>
<dbReference type="Pfam" id="PF07714">
    <property type="entry name" value="PK_Tyr_Ser-Thr"/>
    <property type="match status" value="1"/>
</dbReference>
<evidence type="ECO:0000313" key="3">
    <source>
        <dbReference type="EMBL" id="KJE93724.1"/>
    </source>
</evidence>
<dbReference type="InterPro" id="IPR000719">
    <property type="entry name" value="Prot_kinase_dom"/>
</dbReference>
<dbReference type="PhylomeDB" id="A0A0D2X356"/>
<accession>A0A0D2X356</accession>
<dbReference type="InterPro" id="IPR020635">
    <property type="entry name" value="Tyr_kinase_cat_dom"/>
</dbReference>
<dbReference type="GO" id="GO:0007169">
    <property type="term" value="P:cell surface receptor protein tyrosine kinase signaling pathway"/>
    <property type="evidence" value="ECO:0007669"/>
    <property type="project" value="TreeGrafter"/>
</dbReference>
<reference evidence="4" key="1">
    <citation type="submission" date="2011-02" db="EMBL/GenBank/DDBJ databases">
        <title>The Genome Sequence of Capsaspora owczarzaki ATCC 30864.</title>
        <authorList>
            <person name="Russ C."/>
            <person name="Cuomo C."/>
            <person name="Burger G."/>
            <person name="Gray M.W."/>
            <person name="Holland P.W.H."/>
            <person name="King N."/>
            <person name="Lang F.B.F."/>
            <person name="Roger A.J."/>
            <person name="Ruiz-Trillo I."/>
            <person name="Young S.K."/>
            <person name="Zeng Q."/>
            <person name="Gargeya S."/>
            <person name="Alvarado L."/>
            <person name="Berlin A."/>
            <person name="Chapman S.B."/>
            <person name="Chen Z."/>
            <person name="Freedman E."/>
            <person name="Gellesch M."/>
            <person name="Goldberg J."/>
            <person name="Griggs A."/>
            <person name="Gujja S."/>
            <person name="Heilman E."/>
            <person name="Heiman D."/>
            <person name="Howarth C."/>
            <person name="Mehta T."/>
            <person name="Neiman D."/>
            <person name="Pearson M."/>
            <person name="Roberts A."/>
            <person name="Saif S."/>
            <person name="Shea T."/>
            <person name="Shenoy N."/>
            <person name="Sisk P."/>
            <person name="Stolte C."/>
            <person name="Sykes S."/>
            <person name="White J."/>
            <person name="Yandava C."/>
            <person name="Haas B."/>
            <person name="Nusbaum C."/>
            <person name="Birren B."/>
        </authorList>
    </citation>
    <scope>NUCLEOTIDE SEQUENCE</scope>
    <source>
        <strain evidence="4">ATCC 30864</strain>
    </source>
</reference>
<dbReference type="InterPro" id="IPR011009">
    <property type="entry name" value="Kinase-like_dom_sf"/>
</dbReference>
<sequence length="246" mass="27200">MSTPTHTTATFDVPQHSEPVMEVFGEMCQVFHGLLNGLPHYSHKSQVDTQLAHLARSAKRVMASGFCWSQSACRARSSDAPVPEEPSVDSASAPVPLRRTSPAGAPVHLSPNGGAPISELQVDQINGRFAIRRDVLGRQWMAPETLNYRKFSSQSDVFSYGVVLWELFTMGQAPWANVEREQYLVGLERGDRLPQPRDCPAQLYSLMLTTWEWEPSARPSFADCVLLLQQGRSPSGTVRDLGALVH</sequence>
<dbReference type="GO" id="GO:0005886">
    <property type="term" value="C:plasma membrane"/>
    <property type="evidence" value="ECO:0007669"/>
    <property type="project" value="TreeGrafter"/>
</dbReference>
<evidence type="ECO:0000256" key="1">
    <source>
        <dbReference type="SAM" id="MobiDB-lite"/>
    </source>
</evidence>
<feature type="region of interest" description="Disordered" evidence="1">
    <location>
        <begin position="77"/>
        <end position="113"/>
    </location>
</feature>
<dbReference type="SMART" id="SM00219">
    <property type="entry name" value="TyrKc"/>
    <property type="match status" value="1"/>
</dbReference>
<dbReference type="GO" id="GO:0004714">
    <property type="term" value="F:transmembrane receptor protein tyrosine kinase activity"/>
    <property type="evidence" value="ECO:0007669"/>
    <property type="project" value="TreeGrafter"/>
</dbReference>
<dbReference type="Gene3D" id="1.10.510.10">
    <property type="entry name" value="Transferase(Phosphotransferase) domain 1"/>
    <property type="match status" value="1"/>
</dbReference>
<dbReference type="PROSITE" id="PS50011">
    <property type="entry name" value="PROTEIN_KINASE_DOM"/>
    <property type="match status" value="1"/>
</dbReference>
<dbReference type="OrthoDB" id="9976756at2759"/>
<dbReference type="PANTHER" id="PTHR24416">
    <property type="entry name" value="TYROSINE-PROTEIN KINASE RECEPTOR"/>
    <property type="match status" value="1"/>
</dbReference>
<dbReference type="InterPro" id="IPR050122">
    <property type="entry name" value="RTK"/>
</dbReference>